<protein>
    <recommendedName>
        <fullName evidence="7">adenine phosphoribosyltransferase</fullName>
        <ecNumber evidence="7">2.4.2.7</ecNumber>
    </recommendedName>
</protein>
<comment type="subunit">
    <text evidence="6">Homodimer.</text>
</comment>
<dbReference type="HAMAP" id="MF_00004">
    <property type="entry name" value="Aden_phosphoribosyltr"/>
    <property type="match status" value="1"/>
</dbReference>
<dbReference type="InterPro" id="IPR050054">
    <property type="entry name" value="UPRTase/APRTase"/>
</dbReference>
<dbReference type="Gene3D" id="3.40.50.2020">
    <property type="match status" value="1"/>
</dbReference>
<reference evidence="14" key="1">
    <citation type="submission" date="2017-03" db="EMBL/GenBank/DDBJ databases">
        <authorList>
            <person name="Sharma R."/>
            <person name="Thines M."/>
        </authorList>
    </citation>
    <scope>NUCLEOTIDE SEQUENCE [LARGE SCALE GENOMIC DNA]</scope>
</reference>
<dbReference type="GO" id="GO:0003999">
    <property type="term" value="F:adenine phosphoribosyltransferase activity"/>
    <property type="evidence" value="ECO:0007669"/>
    <property type="project" value="UniProtKB-EC"/>
</dbReference>
<dbReference type="GO" id="GO:0006168">
    <property type="term" value="P:adenine salvage"/>
    <property type="evidence" value="ECO:0007669"/>
    <property type="project" value="InterPro"/>
</dbReference>
<keyword evidence="11" id="KW-0660">Purine salvage</keyword>
<dbReference type="InterPro" id="IPR005764">
    <property type="entry name" value="Ade_phspho_trans"/>
</dbReference>
<keyword evidence="8" id="KW-0963">Cytoplasm</keyword>
<dbReference type="NCBIfam" id="NF002636">
    <property type="entry name" value="PRK02304.1-5"/>
    <property type="match status" value="1"/>
</dbReference>
<dbReference type="EMBL" id="FWEW01003531">
    <property type="protein sequence ID" value="SLM39596.1"/>
    <property type="molecule type" value="Genomic_DNA"/>
</dbReference>
<dbReference type="Pfam" id="PF00156">
    <property type="entry name" value="Pribosyltran"/>
    <property type="match status" value="1"/>
</dbReference>
<comment type="catalytic activity">
    <reaction evidence="1">
        <text>AMP + diphosphate = 5-phospho-alpha-D-ribose 1-diphosphate + adenine</text>
        <dbReference type="Rhea" id="RHEA:16609"/>
        <dbReference type="ChEBI" id="CHEBI:16708"/>
        <dbReference type="ChEBI" id="CHEBI:33019"/>
        <dbReference type="ChEBI" id="CHEBI:58017"/>
        <dbReference type="ChEBI" id="CHEBI:456215"/>
        <dbReference type="EC" id="2.4.2.7"/>
    </reaction>
</comment>
<evidence type="ECO:0000256" key="5">
    <source>
        <dbReference type="ARBA" id="ARBA00008391"/>
    </source>
</evidence>
<keyword evidence="9 13" id="KW-0328">Glycosyltransferase</keyword>
<dbReference type="FunFam" id="3.40.50.2020:FF:000004">
    <property type="entry name" value="Adenine phosphoribosyltransferase"/>
    <property type="match status" value="1"/>
</dbReference>
<comment type="pathway">
    <text evidence="4">Purine metabolism; AMP biosynthesis via salvage pathway; AMP from adenine: step 1/1.</text>
</comment>
<evidence type="ECO:0000256" key="3">
    <source>
        <dbReference type="ARBA" id="ARBA00004496"/>
    </source>
</evidence>
<dbReference type="CDD" id="cd06223">
    <property type="entry name" value="PRTases_typeI"/>
    <property type="match status" value="1"/>
</dbReference>
<evidence type="ECO:0000313" key="13">
    <source>
        <dbReference type="EMBL" id="SLM39596.1"/>
    </source>
</evidence>
<evidence type="ECO:0000256" key="9">
    <source>
        <dbReference type="ARBA" id="ARBA00022676"/>
    </source>
</evidence>
<dbReference type="UniPathway" id="UPA00588">
    <property type="reaction ID" value="UER00646"/>
</dbReference>
<dbReference type="GO" id="GO:0005737">
    <property type="term" value="C:cytoplasm"/>
    <property type="evidence" value="ECO:0007669"/>
    <property type="project" value="UniProtKB-SubCell"/>
</dbReference>
<dbReference type="GO" id="GO:0006166">
    <property type="term" value="P:purine ribonucleoside salvage"/>
    <property type="evidence" value="ECO:0007669"/>
    <property type="project" value="UniProtKB-KW"/>
</dbReference>
<name>A0A1W5D8Z4_9LECA</name>
<dbReference type="GO" id="GO:0044209">
    <property type="term" value="P:AMP salvage"/>
    <property type="evidence" value="ECO:0007669"/>
    <property type="project" value="UniProtKB-UniPathway"/>
</dbReference>
<evidence type="ECO:0000256" key="4">
    <source>
        <dbReference type="ARBA" id="ARBA00004659"/>
    </source>
</evidence>
<comment type="subcellular location">
    <subcellularLocation>
        <location evidence="3">Cytoplasm</location>
    </subcellularLocation>
</comment>
<organism evidence="13 14">
    <name type="scientific">Lasallia pustulata</name>
    <dbReference type="NCBI Taxonomy" id="136370"/>
    <lineage>
        <taxon>Eukaryota</taxon>
        <taxon>Fungi</taxon>
        <taxon>Dikarya</taxon>
        <taxon>Ascomycota</taxon>
        <taxon>Pezizomycotina</taxon>
        <taxon>Lecanoromycetes</taxon>
        <taxon>OSLEUM clade</taxon>
        <taxon>Umbilicariomycetidae</taxon>
        <taxon>Umbilicariales</taxon>
        <taxon>Umbilicariaceae</taxon>
        <taxon>Lasallia</taxon>
    </lineage>
</organism>
<evidence type="ECO:0000256" key="6">
    <source>
        <dbReference type="ARBA" id="ARBA00011738"/>
    </source>
</evidence>
<evidence type="ECO:0000313" key="14">
    <source>
        <dbReference type="Proteomes" id="UP000192927"/>
    </source>
</evidence>
<comment type="similarity">
    <text evidence="5">Belongs to the purine/pyrimidine phosphoribosyltransferase family.</text>
</comment>
<evidence type="ECO:0000256" key="8">
    <source>
        <dbReference type="ARBA" id="ARBA00022490"/>
    </source>
</evidence>
<keyword evidence="14" id="KW-1185">Reference proteome</keyword>
<comment type="function">
    <text evidence="2">Catalyzes a salvage reaction resulting in the formation of AMP, that is energically less costly than de novo synthesis.</text>
</comment>
<dbReference type="Proteomes" id="UP000192927">
    <property type="component" value="Unassembled WGS sequence"/>
</dbReference>
<dbReference type="GO" id="GO:0016208">
    <property type="term" value="F:AMP binding"/>
    <property type="evidence" value="ECO:0007669"/>
    <property type="project" value="TreeGrafter"/>
</dbReference>
<proteinExistence type="inferred from homology"/>
<evidence type="ECO:0000256" key="10">
    <source>
        <dbReference type="ARBA" id="ARBA00022679"/>
    </source>
</evidence>
<dbReference type="GO" id="GO:0002055">
    <property type="term" value="F:adenine binding"/>
    <property type="evidence" value="ECO:0007669"/>
    <property type="project" value="TreeGrafter"/>
</dbReference>
<dbReference type="InterPro" id="IPR000836">
    <property type="entry name" value="PRTase_dom"/>
</dbReference>
<sequence>MPADRTSTSSHPRTTELAGLKIRLHSALRQYPDFPSPGVLFEDILPIFSDARLHQDLVRALEIQVLDCYGQDNKPDVLVGLEARGFLFGPSLALRLGAGFVPVRKQGKLPGSTETAKFVKEYGEDHFQIQRDAIKPGQKVIVVDDIIATGGSAAAAGSLVTKLGGKLHGYLFLLELDFLKGREKLDAPVYTLLSSQ</sequence>
<keyword evidence="10 13" id="KW-0808">Transferase</keyword>
<dbReference type="AlphaFoldDB" id="A0A1W5D8Z4"/>
<evidence type="ECO:0000256" key="2">
    <source>
        <dbReference type="ARBA" id="ARBA00003968"/>
    </source>
</evidence>
<accession>A0A1W5D8Z4</accession>
<feature type="domain" description="Phosphoribosyltransferase" evidence="12">
    <location>
        <begin position="58"/>
        <end position="190"/>
    </location>
</feature>
<evidence type="ECO:0000259" key="12">
    <source>
        <dbReference type="Pfam" id="PF00156"/>
    </source>
</evidence>
<dbReference type="PANTHER" id="PTHR32315">
    <property type="entry name" value="ADENINE PHOSPHORIBOSYLTRANSFERASE"/>
    <property type="match status" value="1"/>
</dbReference>
<dbReference type="PANTHER" id="PTHR32315:SF3">
    <property type="entry name" value="ADENINE PHOSPHORIBOSYLTRANSFERASE"/>
    <property type="match status" value="1"/>
</dbReference>
<dbReference type="InterPro" id="IPR029057">
    <property type="entry name" value="PRTase-like"/>
</dbReference>
<dbReference type="SUPFAM" id="SSF53271">
    <property type="entry name" value="PRTase-like"/>
    <property type="match status" value="1"/>
</dbReference>
<evidence type="ECO:0000256" key="7">
    <source>
        <dbReference type="ARBA" id="ARBA00011893"/>
    </source>
</evidence>
<evidence type="ECO:0000256" key="11">
    <source>
        <dbReference type="ARBA" id="ARBA00022726"/>
    </source>
</evidence>
<dbReference type="NCBIfam" id="TIGR01090">
    <property type="entry name" value="apt"/>
    <property type="match status" value="1"/>
</dbReference>
<evidence type="ECO:0000256" key="1">
    <source>
        <dbReference type="ARBA" id="ARBA00000868"/>
    </source>
</evidence>
<dbReference type="EC" id="2.4.2.7" evidence="7"/>